<evidence type="ECO:0000313" key="2">
    <source>
        <dbReference type="Proteomes" id="UP000001542"/>
    </source>
</evidence>
<sequence length="122" mass="14245">MLFLLFYHISSRITTENTIQRDAHNWKLDDGRTLFHSYTQRFVISCTWHSSSSTHYAKIFDGAKNISFTDTSGKVKLADGREAFVGNDNFLRIMSSDLEKVETYMLGYQSPYQKLKIFKEEK</sequence>
<reference evidence="1" key="1">
    <citation type="submission" date="2006-10" db="EMBL/GenBank/DDBJ databases">
        <authorList>
            <person name="Amadeo P."/>
            <person name="Zhao Q."/>
            <person name="Wortman J."/>
            <person name="Fraser-Liggett C."/>
            <person name="Carlton J."/>
        </authorList>
    </citation>
    <scope>NUCLEOTIDE SEQUENCE</scope>
    <source>
        <strain evidence="1">G3</strain>
    </source>
</reference>
<proteinExistence type="predicted"/>
<dbReference type="VEuPathDB" id="TrichDB:TVAG_216240"/>
<dbReference type="RefSeq" id="XP_001317871.1">
    <property type="nucleotide sequence ID" value="XM_001317836.1"/>
</dbReference>
<reference evidence="1" key="2">
    <citation type="journal article" date="2007" name="Science">
        <title>Draft genome sequence of the sexually transmitted pathogen Trichomonas vaginalis.</title>
        <authorList>
            <person name="Carlton J.M."/>
            <person name="Hirt R.P."/>
            <person name="Silva J.C."/>
            <person name="Delcher A.L."/>
            <person name="Schatz M."/>
            <person name="Zhao Q."/>
            <person name="Wortman J.R."/>
            <person name="Bidwell S.L."/>
            <person name="Alsmark U.C.M."/>
            <person name="Besteiro S."/>
            <person name="Sicheritz-Ponten T."/>
            <person name="Noel C.J."/>
            <person name="Dacks J.B."/>
            <person name="Foster P.G."/>
            <person name="Simillion C."/>
            <person name="Van de Peer Y."/>
            <person name="Miranda-Saavedra D."/>
            <person name="Barton G.J."/>
            <person name="Westrop G.D."/>
            <person name="Mueller S."/>
            <person name="Dessi D."/>
            <person name="Fiori P.L."/>
            <person name="Ren Q."/>
            <person name="Paulsen I."/>
            <person name="Zhang H."/>
            <person name="Bastida-Corcuera F.D."/>
            <person name="Simoes-Barbosa A."/>
            <person name="Brown M.T."/>
            <person name="Hayes R.D."/>
            <person name="Mukherjee M."/>
            <person name="Okumura C.Y."/>
            <person name="Schneider R."/>
            <person name="Smith A.J."/>
            <person name="Vanacova S."/>
            <person name="Villalvazo M."/>
            <person name="Haas B.J."/>
            <person name="Pertea M."/>
            <person name="Feldblyum T.V."/>
            <person name="Utterback T.R."/>
            <person name="Shu C.L."/>
            <person name="Osoegawa K."/>
            <person name="de Jong P.J."/>
            <person name="Hrdy I."/>
            <person name="Horvathova L."/>
            <person name="Zubacova Z."/>
            <person name="Dolezal P."/>
            <person name="Malik S.B."/>
            <person name="Logsdon J.M. Jr."/>
            <person name="Henze K."/>
            <person name="Gupta A."/>
            <person name="Wang C.C."/>
            <person name="Dunne R.L."/>
            <person name="Upcroft J.A."/>
            <person name="Upcroft P."/>
            <person name="White O."/>
            <person name="Salzberg S.L."/>
            <person name="Tang P."/>
            <person name="Chiu C.-H."/>
            <person name="Lee Y.-S."/>
            <person name="Embley T.M."/>
            <person name="Coombs G.H."/>
            <person name="Mottram J.C."/>
            <person name="Tachezy J."/>
            <person name="Fraser-Liggett C.M."/>
            <person name="Johnson P.J."/>
        </authorList>
    </citation>
    <scope>NUCLEOTIDE SEQUENCE [LARGE SCALE GENOMIC DNA]</scope>
    <source>
        <strain evidence="1">G3</strain>
    </source>
</reference>
<dbReference type="AlphaFoldDB" id="A2ENV8"/>
<dbReference type="Proteomes" id="UP000001542">
    <property type="component" value="Unassembled WGS sequence"/>
</dbReference>
<name>A2ENV8_TRIV3</name>
<dbReference type="EMBL" id="DS113443">
    <property type="protein sequence ID" value="EAY05648.1"/>
    <property type="molecule type" value="Genomic_DNA"/>
</dbReference>
<dbReference type="KEGG" id="tva:4763517"/>
<accession>A2ENV8</accession>
<protein>
    <submittedName>
        <fullName evidence="1">Uncharacterized protein</fullName>
    </submittedName>
</protein>
<dbReference type="VEuPathDB" id="TrichDB:TVAGG3_0249360"/>
<dbReference type="InParanoid" id="A2ENV8"/>
<gene>
    <name evidence="1" type="ORF">TVAG_216240</name>
</gene>
<keyword evidence="2" id="KW-1185">Reference proteome</keyword>
<organism evidence="1 2">
    <name type="scientific">Trichomonas vaginalis (strain ATCC PRA-98 / G3)</name>
    <dbReference type="NCBI Taxonomy" id="412133"/>
    <lineage>
        <taxon>Eukaryota</taxon>
        <taxon>Metamonada</taxon>
        <taxon>Parabasalia</taxon>
        <taxon>Trichomonadida</taxon>
        <taxon>Trichomonadidae</taxon>
        <taxon>Trichomonas</taxon>
    </lineage>
</organism>
<evidence type="ECO:0000313" key="1">
    <source>
        <dbReference type="EMBL" id="EAY05648.1"/>
    </source>
</evidence>